<dbReference type="EMBL" id="JANAWD010000627">
    <property type="protein sequence ID" value="KAJ3477135.1"/>
    <property type="molecule type" value="Genomic_DNA"/>
</dbReference>
<keyword evidence="1" id="KW-1133">Transmembrane helix</keyword>
<accession>A0AAD5UTH5</accession>
<name>A0AAD5UTH5_9APHY</name>
<organism evidence="2 3">
    <name type="scientific">Meripilus lineatus</name>
    <dbReference type="NCBI Taxonomy" id="2056292"/>
    <lineage>
        <taxon>Eukaryota</taxon>
        <taxon>Fungi</taxon>
        <taxon>Dikarya</taxon>
        <taxon>Basidiomycota</taxon>
        <taxon>Agaricomycotina</taxon>
        <taxon>Agaricomycetes</taxon>
        <taxon>Polyporales</taxon>
        <taxon>Meripilaceae</taxon>
        <taxon>Meripilus</taxon>
    </lineage>
</organism>
<dbReference type="PANTHER" id="PTHR32251">
    <property type="entry name" value="3-OXO-5-ALPHA-STEROID 4-DEHYDROGENASE"/>
    <property type="match status" value="1"/>
</dbReference>
<dbReference type="Pfam" id="PF06966">
    <property type="entry name" value="DUF1295"/>
    <property type="match status" value="1"/>
</dbReference>
<feature type="transmembrane region" description="Helical" evidence="1">
    <location>
        <begin position="6"/>
        <end position="26"/>
    </location>
</feature>
<dbReference type="PANTHER" id="PTHR32251:SF17">
    <property type="entry name" value="STEROID 5-ALPHA REDUCTASE C-TERMINAL DOMAIN-CONTAINING PROTEIN"/>
    <property type="match status" value="1"/>
</dbReference>
<dbReference type="GO" id="GO:0016020">
    <property type="term" value="C:membrane"/>
    <property type="evidence" value="ECO:0007669"/>
    <property type="project" value="TreeGrafter"/>
</dbReference>
<dbReference type="Gene3D" id="1.20.120.1630">
    <property type="match status" value="1"/>
</dbReference>
<sequence>MPVFSRILPIITACYGLQGVGALIFVPQANEKFYDLFGAAGFLTTTCVSLYYPTLKARYWQGNAAAVFPALAPRQLLLTAAMCGWSIRLGSFLFQRAMKHGGDSRFDKVKHKPKEFSFYWFAQATWVLAVGLPVYLVNSIPAKSVQPMRSLDYLSFGLFAASWIFELVADYQKTAWRHAKDNKQHDEKFISSGLWSLSRHPNYVGEVGVWTGIWAFAVPALRSPFVPRYAWLLAGVSPLMTWFLLTRVSGVPPLEEILNGRNIRRPYLSFGPGDPRTGNPDNLTSDTRKRVAPQALIIAPDTHVIFYGPCTLMRENVTLTTFVRRAVRGATQSHNITGTWHSGSAPALHLK</sequence>
<feature type="transmembrane region" description="Helical" evidence="1">
    <location>
        <begin position="33"/>
        <end position="52"/>
    </location>
</feature>
<dbReference type="PROSITE" id="PS50244">
    <property type="entry name" value="S5A_REDUCTASE"/>
    <property type="match status" value="1"/>
</dbReference>
<dbReference type="InterPro" id="IPR010721">
    <property type="entry name" value="UstE-like"/>
</dbReference>
<evidence type="ECO:0000313" key="3">
    <source>
        <dbReference type="Proteomes" id="UP001212997"/>
    </source>
</evidence>
<keyword evidence="3" id="KW-1185">Reference proteome</keyword>
<feature type="transmembrane region" description="Helical" evidence="1">
    <location>
        <begin position="76"/>
        <end position="95"/>
    </location>
</feature>
<keyword evidence="1" id="KW-0812">Transmembrane</keyword>
<evidence type="ECO:0000313" key="2">
    <source>
        <dbReference type="EMBL" id="KAJ3477135.1"/>
    </source>
</evidence>
<reference evidence="2" key="1">
    <citation type="submission" date="2022-07" db="EMBL/GenBank/DDBJ databases">
        <title>Genome Sequence of Physisporinus lineatus.</title>
        <authorList>
            <person name="Buettner E."/>
        </authorList>
    </citation>
    <scope>NUCLEOTIDE SEQUENCE</scope>
    <source>
        <strain evidence="2">VT162</strain>
    </source>
</reference>
<feature type="transmembrane region" description="Helical" evidence="1">
    <location>
        <begin position="116"/>
        <end position="138"/>
    </location>
</feature>
<comment type="caution">
    <text evidence="2">The sequence shown here is derived from an EMBL/GenBank/DDBJ whole genome shotgun (WGS) entry which is preliminary data.</text>
</comment>
<dbReference type="AlphaFoldDB" id="A0AAD5UTH5"/>
<keyword evidence="1" id="KW-0472">Membrane</keyword>
<proteinExistence type="predicted"/>
<dbReference type="Proteomes" id="UP001212997">
    <property type="component" value="Unassembled WGS sequence"/>
</dbReference>
<gene>
    <name evidence="2" type="ORF">NLI96_g10677</name>
</gene>
<evidence type="ECO:0008006" key="4">
    <source>
        <dbReference type="Google" id="ProtNLM"/>
    </source>
</evidence>
<evidence type="ECO:0000256" key="1">
    <source>
        <dbReference type="SAM" id="Phobius"/>
    </source>
</evidence>
<protein>
    <recommendedName>
        <fullName evidence="4">Steroid 5-alpha reductase C-terminal domain-containing protein</fullName>
    </recommendedName>
</protein>